<reference evidence="1 2" key="1">
    <citation type="submission" date="2023-03" db="EMBL/GenBank/DDBJ databases">
        <title>NovoSphingobium album sp. nov. isolated from polycyclic aromatic hydrocarbons- and heavy-metal polluted soil.</title>
        <authorList>
            <person name="Liu Z."/>
            <person name="Wang K."/>
        </authorList>
    </citation>
    <scope>NUCLEOTIDE SEQUENCE [LARGE SCALE GENOMIC DNA]</scope>
    <source>
        <strain evidence="1 2">H3SJ31-1</strain>
    </source>
</reference>
<protein>
    <recommendedName>
        <fullName evidence="3">WD40 repeat domain-containing protein</fullName>
    </recommendedName>
</protein>
<evidence type="ECO:0000313" key="1">
    <source>
        <dbReference type="EMBL" id="MDE8650901.1"/>
    </source>
</evidence>
<dbReference type="Proteomes" id="UP001216253">
    <property type="component" value="Unassembled WGS sequence"/>
</dbReference>
<gene>
    <name evidence="1" type="ORF">PYV00_04105</name>
</gene>
<evidence type="ECO:0000313" key="2">
    <source>
        <dbReference type="Proteomes" id="UP001216253"/>
    </source>
</evidence>
<keyword evidence="2" id="KW-1185">Reference proteome</keyword>
<name>A0ABT5WLH8_9SPHN</name>
<evidence type="ECO:0008006" key="3">
    <source>
        <dbReference type="Google" id="ProtNLM"/>
    </source>
</evidence>
<dbReference type="RefSeq" id="WP_275226981.1">
    <property type="nucleotide sequence ID" value="NZ_JARESE010000010.1"/>
</dbReference>
<organism evidence="1 2">
    <name type="scientific">Novosphingobium album</name>
    <name type="common">ex Liu et al. 2023</name>
    <dbReference type="NCBI Taxonomy" id="3031130"/>
    <lineage>
        <taxon>Bacteria</taxon>
        <taxon>Pseudomonadati</taxon>
        <taxon>Pseudomonadota</taxon>
        <taxon>Alphaproteobacteria</taxon>
        <taxon>Sphingomonadales</taxon>
        <taxon>Sphingomonadaceae</taxon>
        <taxon>Novosphingobium</taxon>
    </lineage>
</organism>
<accession>A0ABT5WLH8</accession>
<dbReference type="EMBL" id="JARESE010000010">
    <property type="protein sequence ID" value="MDE8650901.1"/>
    <property type="molecule type" value="Genomic_DNA"/>
</dbReference>
<sequence>MDRHVQGGRTGRRLGLCLAGAGLIAAGIPALAKAPDAVMLYALPERTLAAEEARQGVASDGAHIYAIDNSRITRYALDSGARVAEFSGDPHAFPHINSCTVAAAELVCAASNYPAVPQTGTVEFFDAASLRHLRSVALPANPGSFTALIRRDGRWWASFAQYDGKGGVPGKDHRDTLIAELDGNFAVTRRWTLPASVLARIAPRSVSGLGWGADGRLYASGHDKPEVYVLEVPAHGTVLRHVATIATATFGQAIDFDPAQPGLLWSIDRQSRTVVASRIPPIPAPKD</sequence>
<dbReference type="InterPro" id="IPR011044">
    <property type="entry name" value="Quino_amine_DH_bsu"/>
</dbReference>
<comment type="caution">
    <text evidence="1">The sequence shown here is derived from an EMBL/GenBank/DDBJ whole genome shotgun (WGS) entry which is preliminary data.</text>
</comment>
<proteinExistence type="predicted"/>
<dbReference type="SUPFAM" id="SSF50969">
    <property type="entry name" value="YVTN repeat-like/Quinoprotein amine dehydrogenase"/>
    <property type="match status" value="1"/>
</dbReference>